<keyword evidence="1" id="KW-0732">Signal</keyword>
<evidence type="ECO:0000256" key="1">
    <source>
        <dbReference type="SAM" id="SignalP"/>
    </source>
</evidence>
<dbReference type="AlphaFoldDB" id="A0A0R3T5K8"/>
<feature type="signal peptide" evidence="1">
    <location>
        <begin position="1"/>
        <end position="21"/>
    </location>
</feature>
<dbReference type="OrthoDB" id="10409442at2759"/>
<organism evidence="4">
    <name type="scientific">Rodentolepis nana</name>
    <name type="common">Dwarf tapeworm</name>
    <name type="synonym">Hymenolepis nana</name>
    <dbReference type="NCBI Taxonomy" id="102285"/>
    <lineage>
        <taxon>Eukaryota</taxon>
        <taxon>Metazoa</taxon>
        <taxon>Spiralia</taxon>
        <taxon>Lophotrochozoa</taxon>
        <taxon>Platyhelminthes</taxon>
        <taxon>Cestoda</taxon>
        <taxon>Eucestoda</taxon>
        <taxon>Cyclophyllidea</taxon>
        <taxon>Hymenolepididae</taxon>
        <taxon>Rodentolepis</taxon>
    </lineage>
</organism>
<dbReference type="WBParaSite" id="HNAJ_0000234601-mRNA-1">
    <property type="protein sequence ID" value="HNAJ_0000234601-mRNA-1"/>
    <property type="gene ID" value="HNAJ_0000234601"/>
</dbReference>
<evidence type="ECO:0000313" key="2">
    <source>
        <dbReference type="EMBL" id="VDN98204.1"/>
    </source>
</evidence>
<sequence>MTKMRWQIALSIFLLFNSANAFWFLKPTEEECTSTIRLYDQIFLGHNVFACCKFPTLCNKYLINGSGNNAKSARQDAESKVNVICRFLSSCVIINNPK</sequence>
<reference evidence="2 3" key="2">
    <citation type="submission" date="2018-11" db="EMBL/GenBank/DDBJ databases">
        <authorList>
            <consortium name="Pathogen Informatics"/>
        </authorList>
    </citation>
    <scope>NUCLEOTIDE SEQUENCE [LARGE SCALE GENOMIC DNA]</scope>
</reference>
<evidence type="ECO:0000313" key="3">
    <source>
        <dbReference type="Proteomes" id="UP000278807"/>
    </source>
</evidence>
<feature type="chain" id="PRO_5043131673" evidence="1">
    <location>
        <begin position="22"/>
        <end position="98"/>
    </location>
</feature>
<accession>A0A0R3T5K8</accession>
<dbReference type="Proteomes" id="UP000278807">
    <property type="component" value="Unassembled WGS sequence"/>
</dbReference>
<proteinExistence type="predicted"/>
<name>A0A0R3T5K8_RODNA</name>
<keyword evidence="3" id="KW-1185">Reference proteome</keyword>
<protein>
    <submittedName>
        <fullName evidence="2 4">Uncharacterized protein</fullName>
    </submittedName>
</protein>
<gene>
    <name evidence="2" type="ORF">HNAJ_LOCUS2345</name>
</gene>
<dbReference type="EMBL" id="UZAE01001128">
    <property type="protein sequence ID" value="VDN98204.1"/>
    <property type="molecule type" value="Genomic_DNA"/>
</dbReference>
<reference evidence="4" key="1">
    <citation type="submission" date="2017-02" db="UniProtKB">
        <authorList>
            <consortium name="WormBaseParasite"/>
        </authorList>
    </citation>
    <scope>IDENTIFICATION</scope>
</reference>
<evidence type="ECO:0000313" key="4">
    <source>
        <dbReference type="WBParaSite" id="HNAJ_0000234601-mRNA-1"/>
    </source>
</evidence>